<organism evidence="1 2">
    <name type="scientific">Methylotuvimicrobium buryatense</name>
    <name type="common">Methylomicrobium buryatense</name>
    <dbReference type="NCBI Taxonomy" id="95641"/>
    <lineage>
        <taxon>Bacteria</taxon>
        <taxon>Pseudomonadati</taxon>
        <taxon>Pseudomonadota</taxon>
        <taxon>Gammaproteobacteria</taxon>
        <taxon>Methylococcales</taxon>
        <taxon>Methylococcaceae</taxon>
        <taxon>Methylotuvimicrobium</taxon>
    </lineage>
</organism>
<keyword evidence="2" id="KW-1185">Reference proteome</keyword>
<protein>
    <submittedName>
        <fullName evidence="1">Uncharacterized protein</fullName>
    </submittedName>
</protein>
<dbReference type="KEGG" id="mbur:EQU24_03270"/>
<dbReference type="RefSeq" id="WP_017840869.1">
    <property type="nucleotide sequence ID" value="NZ_CP035467.1"/>
</dbReference>
<accession>A0A4P9UJK8</accession>
<proteinExistence type="predicted"/>
<reference evidence="2" key="1">
    <citation type="journal article" date="2019" name="J. Bacteriol.">
        <title>A Mutagenic Screen Identifies a TonB-Dependent Receptor Required for the Lanthanide Metal Switch in the Type I Methanotroph 'Methylotuvimicrobium buryatense' 5GB1C.</title>
        <authorList>
            <person name="Groom J.D."/>
            <person name="Ford S.M."/>
            <person name="Pesesky M.W."/>
            <person name="Lidstrom M.E."/>
        </authorList>
    </citation>
    <scope>NUCLEOTIDE SEQUENCE [LARGE SCALE GENOMIC DNA]</scope>
    <source>
        <strain evidence="2">5GB1C</strain>
    </source>
</reference>
<dbReference type="Proteomes" id="UP000305881">
    <property type="component" value="Chromosome"/>
</dbReference>
<dbReference type="AlphaFoldDB" id="A0A4P9UJK8"/>
<dbReference type="OrthoDB" id="5570311at2"/>
<gene>
    <name evidence="1" type="ORF">EQU24_03270</name>
</gene>
<dbReference type="EMBL" id="CP035467">
    <property type="protein sequence ID" value="QCW81379.1"/>
    <property type="molecule type" value="Genomic_DNA"/>
</dbReference>
<evidence type="ECO:0000313" key="2">
    <source>
        <dbReference type="Proteomes" id="UP000305881"/>
    </source>
</evidence>
<name>A0A4P9UJK8_METBY</name>
<evidence type="ECO:0000313" key="1">
    <source>
        <dbReference type="EMBL" id="QCW81379.1"/>
    </source>
</evidence>
<sequence length="83" mass="9373">MKPIIGLIMILLSAVNSGCTGNHRGESAGSLPDREQAVGFFSNIHTFIRDTERGVYDLMYGIRDGTDSFIYDAQKDYYENYQK</sequence>